<dbReference type="OMA" id="LCYWHGR"/>
<dbReference type="GeneID" id="19137301"/>
<accession>M2T1Q7</accession>
<feature type="region of interest" description="Disordered" evidence="1">
    <location>
        <begin position="442"/>
        <end position="463"/>
    </location>
</feature>
<dbReference type="RefSeq" id="XP_007701363.1">
    <property type="nucleotide sequence ID" value="XM_007703173.1"/>
</dbReference>
<feature type="region of interest" description="Disordered" evidence="1">
    <location>
        <begin position="1"/>
        <end position="44"/>
    </location>
</feature>
<organism evidence="2 3">
    <name type="scientific">Cochliobolus sativus (strain ND90Pr / ATCC 201652)</name>
    <name type="common">Common root rot and spot blotch fungus</name>
    <name type="synonym">Bipolaris sorokiniana</name>
    <dbReference type="NCBI Taxonomy" id="665912"/>
    <lineage>
        <taxon>Eukaryota</taxon>
        <taxon>Fungi</taxon>
        <taxon>Dikarya</taxon>
        <taxon>Ascomycota</taxon>
        <taxon>Pezizomycotina</taxon>
        <taxon>Dothideomycetes</taxon>
        <taxon>Pleosporomycetidae</taxon>
        <taxon>Pleosporales</taxon>
        <taxon>Pleosporineae</taxon>
        <taxon>Pleosporaceae</taxon>
        <taxon>Bipolaris</taxon>
    </lineage>
</organism>
<keyword evidence="3" id="KW-1185">Reference proteome</keyword>
<feature type="region of interest" description="Disordered" evidence="1">
    <location>
        <begin position="345"/>
        <end position="377"/>
    </location>
</feature>
<feature type="compositionally biased region" description="Low complexity" evidence="1">
    <location>
        <begin position="28"/>
        <end position="42"/>
    </location>
</feature>
<dbReference type="HOGENOM" id="CLU_361680_0_0_1"/>
<feature type="compositionally biased region" description="Polar residues" evidence="1">
    <location>
        <begin position="485"/>
        <end position="503"/>
    </location>
</feature>
<dbReference type="AlphaFoldDB" id="M2T1Q7"/>
<evidence type="ECO:0000256" key="1">
    <source>
        <dbReference type="SAM" id="MobiDB-lite"/>
    </source>
</evidence>
<dbReference type="KEGG" id="bsc:COCSADRAFT_337765"/>
<gene>
    <name evidence="2" type="ORF">COCSADRAFT_337765</name>
</gene>
<dbReference type="OrthoDB" id="3648773at2759"/>
<sequence>MLSAPTPEPHATDITAAYSATAPDSPGQDASPASDAQDSSLQIWRKASARHYTTFQEHADQTLGAETSGQNAGAASRHDARREGFSWGQQPQTGHHRHSQHAMTIEPDRPRSLPSFEEIMRRTHIDNANDIQNNKLRHIDSMESARPTAIGLVESFSSNESDHNAQSHRRSSIMAFAKGMTRHVPDFRILYPPPHKEDEQMRDSREDVISKLQKKDSSLFFAHQPSLNSTNGNEKFSNLTVVIDEPSRGVEKPAKPANTQLPASSGLRARRKVDLDLSMPKNVPDLPARSRYPVDMAGNLVAPRPRSPKTPWIRNEQPRWELDRRAKSSPIEEEDDMGDNITTLNSDNHRGKGLLPGNDVLDSLQPPTHERPPAKVRHRHCISLPLPKRSRSGTNTSDLDVAQMSGEGWASTDERIQARTTADLQQVAQDSMKSRMRRWRERYMTSSEDAAPTSGTEASKRRLSMNLFKRSNRLSDQAALELSNEKTTSTNPTSHNKQGQYPSPSLAHIPVPPAFIPPGLSRVPTPPMYDANGEVRGKLADFLFDFQSGSAKGARKKSPSGSEGYWDSDALLMSLSTGIAKKEDDEDDEGPEGPLRNALRSRSIFDKTTNHNHHHRTHSTHGFLGVKPPLSPLLAANSRMLGHDGWYRVNHEDDADLRDSYTVAALARQEEEERRKFEWLVPEHLPNSPLCPLHDKYVGPSQGLCYWHGRRSGAEIREGEYARPESWGGVSAVGGDYMGAGSGSAVRDGMRLSPGISTPVAKETKKRRLVSLSSP</sequence>
<feature type="compositionally biased region" description="Polar residues" evidence="1">
    <location>
        <begin position="64"/>
        <end position="73"/>
    </location>
</feature>
<name>M2T1Q7_COCSN</name>
<dbReference type="EMBL" id="KB445645">
    <property type="protein sequence ID" value="EMD63116.1"/>
    <property type="molecule type" value="Genomic_DNA"/>
</dbReference>
<feature type="region of interest" description="Disordered" evidence="1">
    <location>
        <begin position="481"/>
        <end position="508"/>
    </location>
</feature>
<evidence type="ECO:0000313" key="2">
    <source>
        <dbReference type="EMBL" id="EMD63116.1"/>
    </source>
</evidence>
<dbReference type="Proteomes" id="UP000016934">
    <property type="component" value="Unassembled WGS sequence"/>
</dbReference>
<feature type="region of interest" description="Disordered" evidence="1">
    <location>
        <begin position="247"/>
        <end position="272"/>
    </location>
</feature>
<dbReference type="eggNOG" id="ENOG502SG9Y">
    <property type="taxonomic scope" value="Eukaryota"/>
</dbReference>
<dbReference type="STRING" id="665912.M2T1Q7"/>
<reference evidence="3" key="2">
    <citation type="journal article" date="2013" name="PLoS Genet.">
        <title>Comparative genome structure, secondary metabolite, and effector coding capacity across Cochliobolus pathogens.</title>
        <authorList>
            <person name="Condon B.J."/>
            <person name="Leng Y."/>
            <person name="Wu D."/>
            <person name="Bushley K.E."/>
            <person name="Ohm R.A."/>
            <person name="Otillar R."/>
            <person name="Martin J."/>
            <person name="Schackwitz W."/>
            <person name="Grimwood J."/>
            <person name="MohdZainudin N."/>
            <person name="Xue C."/>
            <person name="Wang R."/>
            <person name="Manning V.A."/>
            <person name="Dhillon B."/>
            <person name="Tu Z.J."/>
            <person name="Steffenson B.J."/>
            <person name="Salamov A."/>
            <person name="Sun H."/>
            <person name="Lowry S."/>
            <person name="LaButti K."/>
            <person name="Han J."/>
            <person name="Copeland A."/>
            <person name="Lindquist E."/>
            <person name="Barry K."/>
            <person name="Schmutz J."/>
            <person name="Baker S.E."/>
            <person name="Ciuffetti L.M."/>
            <person name="Grigoriev I.V."/>
            <person name="Zhong S."/>
            <person name="Turgeon B.G."/>
        </authorList>
    </citation>
    <scope>NUCLEOTIDE SEQUENCE [LARGE SCALE GENOMIC DNA]</scope>
    <source>
        <strain evidence="3">ND90Pr / ATCC 201652</strain>
    </source>
</reference>
<feature type="compositionally biased region" description="Polar residues" evidence="1">
    <location>
        <begin position="444"/>
        <end position="457"/>
    </location>
</feature>
<proteinExistence type="predicted"/>
<feature type="region of interest" description="Disordered" evidence="1">
    <location>
        <begin position="581"/>
        <end position="602"/>
    </location>
</feature>
<feature type="region of interest" description="Disordered" evidence="1">
    <location>
        <begin position="60"/>
        <end position="111"/>
    </location>
</feature>
<protein>
    <submittedName>
        <fullName evidence="2">Uncharacterized protein</fullName>
    </submittedName>
</protein>
<reference evidence="2 3" key="1">
    <citation type="journal article" date="2012" name="PLoS Pathog.">
        <title>Diverse lifestyles and strategies of plant pathogenesis encoded in the genomes of eighteen Dothideomycetes fungi.</title>
        <authorList>
            <person name="Ohm R.A."/>
            <person name="Feau N."/>
            <person name="Henrissat B."/>
            <person name="Schoch C.L."/>
            <person name="Horwitz B.A."/>
            <person name="Barry K.W."/>
            <person name="Condon B.J."/>
            <person name="Copeland A.C."/>
            <person name="Dhillon B."/>
            <person name="Glaser F."/>
            <person name="Hesse C.N."/>
            <person name="Kosti I."/>
            <person name="LaButti K."/>
            <person name="Lindquist E.A."/>
            <person name="Lucas S."/>
            <person name="Salamov A.A."/>
            <person name="Bradshaw R.E."/>
            <person name="Ciuffetti L."/>
            <person name="Hamelin R.C."/>
            <person name="Kema G.H.J."/>
            <person name="Lawrence C."/>
            <person name="Scott J.A."/>
            <person name="Spatafora J.W."/>
            <person name="Turgeon B.G."/>
            <person name="de Wit P.J.G.M."/>
            <person name="Zhong S."/>
            <person name="Goodwin S.B."/>
            <person name="Grigoriev I.V."/>
        </authorList>
    </citation>
    <scope>NUCLEOTIDE SEQUENCE [LARGE SCALE GENOMIC DNA]</scope>
    <source>
        <strain evidence="3">ND90Pr / ATCC 201652</strain>
    </source>
</reference>
<evidence type="ECO:0000313" key="3">
    <source>
        <dbReference type="Proteomes" id="UP000016934"/>
    </source>
</evidence>